<feature type="region of interest" description="Disordered" evidence="1">
    <location>
        <begin position="1"/>
        <end position="31"/>
    </location>
</feature>
<name>A0ABV9W4I3_9ACTN</name>
<accession>A0ABV9W4I3</accession>
<evidence type="ECO:0000313" key="2">
    <source>
        <dbReference type="EMBL" id="MFC5003289.1"/>
    </source>
</evidence>
<dbReference type="Proteomes" id="UP001595912">
    <property type="component" value="Unassembled WGS sequence"/>
</dbReference>
<keyword evidence="3" id="KW-1185">Reference proteome</keyword>
<proteinExistence type="predicted"/>
<gene>
    <name evidence="2" type="ORF">ACFPIJ_36340</name>
</gene>
<dbReference type="EMBL" id="JBHSIU010000049">
    <property type="protein sequence ID" value="MFC5003289.1"/>
    <property type="molecule type" value="Genomic_DNA"/>
</dbReference>
<evidence type="ECO:0000313" key="3">
    <source>
        <dbReference type="Proteomes" id="UP001595912"/>
    </source>
</evidence>
<dbReference type="Pfam" id="PF14175">
    <property type="entry name" value="YaaC"/>
    <property type="match status" value="1"/>
</dbReference>
<protein>
    <submittedName>
        <fullName evidence="2">YaaC family protein</fullName>
    </submittedName>
</protein>
<dbReference type="RefSeq" id="WP_380122188.1">
    <property type="nucleotide sequence ID" value="NZ_JBHSIU010000049.1"/>
</dbReference>
<comment type="caution">
    <text evidence="2">The sequence shown here is derived from an EMBL/GenBank/DDBJ whole genome shotgun (WGS) entry which is preliminary data.</text>
</comment>
<evidence type="ECO:0000256" key="1">
    <source>
        <dbReference type="SAM" id="MobiDB-lite"/>
    </source>
</evidence>
<organism evidence="2 3">
    <name type="scientific">Dactylosporangium cerinum</name>
    <dbReference type="NCBI Taxonomy" id="1434730"/>
    <lineage>
        <taxon>Bacteria</taxon>
        <taxon>Bacillati</taxon>
        <taxon>Actinomycetota</taxon>
        <taxon>Actinomycetes</taxon>
        <taxon>Micromonosporales</taxon>
        <taxon>Micromonosporaceae</taxon>
        <taxon>Dactylosporangium</taxon>
    </lineage>
</organism>
<reference evidence="3" key="1">
    <citation type="journal article" date="2019" name="Int. J. Syst. Evol. Microbiol.">
        <title>The Global Catalogue of Microorganisms (GCM) 10K type strain sequencing project: providing services to taxonomists for standard genome sequencing and annotation.</title>
        <authorList>
            <consortium name="The Broad Institute Genomics Platform"/>
            <consortium name="The Broad Institute Genome Sequencing Center for Infectious Disease"/>
            <person name="Wu L."/>
            <person name="Ma J."/>
        </authorList>
    </citation>
    <scope>NUCLEOTIDE SEQUENCE [LARGE SCALE GENOMIC DNA]</scope>
    <source>
        <strain evidence="3">CGMCC 4.7152</strain>
    </source>
</reference>
<sequence length="125" mass="13111">MLADVRSPEQRATWSDLRSTRFAPPGAASGDSARRATYVAALQQAEELFDAASSVGVASAPLPLFYGLSQVGRAIAAAASALSGEDWQLSGHGIKAQQLDGRLIEIRLLPSRMTAGRHSCVCPAC</sequence>
<dbReference type="InterPro" id="IPR026988">
    <property type="entry name" value="YaaC-like"/>
</dbReference>